<feature type="domain" description="DUF4200" evidence="3">
    <location>
        <begin position="31"/>
        <end position="148"/>
    </location>
</feature>
<evidence type="ECO:0000313" key="5">
    <source>
        <dbReference type="Proteomes" id="UP001190700"/>
    </source>
</evidence>
<reference evidence="4 5" key="1">
    <citation type="journal article" date="2015" name="Genome Biol. Evol.">
        <title>Comparative Genomics of a Bacterivorous Green Alga Reveals Evolutionary Causalities and Consequences of Phago-Mixotrophic Mode of Nutrition.</title>
        <authorList>
            <person name="Burns J.A."/>
            <person name="Paasch A."/>
            <person name="Narechania A."/>
            <person name="Kim E."/>
        </authorList>
    </citation>
    <scope>NUCLEOTIDE SEQUENCE [LARGE SCALE GENOMIC DNA]</scope>
    <source>
        <strain evidence="4 5">PLY_AMNH</strain>
    </source>
</reference>
<protein>
    <recommendedName>
        <fullName evidence="3">DUF4200 domain-containing protein</fullName>
    </recommendedName>
</protein>
<dbReference type="GO" id="GO:0005856">
    <property type="term" value="C:cytoskeleton"/>
    <property type="evidence" value="ECO:0007669"/>
    <property type="project" value="UniProtKB-ARBA"/>
</dbReference>
<proteinExistence type="predicted"/>
<dbReference type="PANTHER" id="PTHR21683">
    <property type="entry name" value="COILED-COIL DOMAIN-CONTAINING PROTEIN 42 LIKE-2-LIKE-RELATED"/>
    <property type="match status" value="1"/>
</dbReference>
<evidence type="ECO:0000259" key="3">
    <source>
        <dbReference type="Pfam" id="PF13863"/>
    </source>
</evidence>
<evidence type="ECO:0000256" key="1">
    <source>
        <dbReference type="ARBA" id="ARBA00023054"/>
    </source>
</evidence>
<dbReference type="EMBL" id="LGRX02018517">
    <property type="protein sequence ID" value="KAK3259712.1"/>
    <property type="molecule type" value="Genomic_DNA"/>
</dbReference>
<sequence>MGSTFLTQFGVEHYDGLEKYTVSGTSQSTLLLQKKKKMQEVQQELDRKKLEYEQRMKKCKSKESELAEKQEKIRESVVKFEKFVKENDAKRARAMKKEKDEINSRKQKEQEIISLKQQLEEQTKFKDRLVRMLEKLSVYEAYLDSVLEQSDEFQEVNDVLMRHATLTATNQDLREVVEHGNQQIEVLRASVTHYNKEKEDEILVATSDIAGHQKRSELLKNDNSKVEQQLIYRDSVYNEKKRKLGEAKMAIANIYQRIESVRRLKKAGQPQQEDITDLNKLLDDILQRMLDYQDITRMASEKNRK</sequence>
<dbReference type="PANTHER" id="PTHR21683:SF2">
    <property type="entry name" value="COILED-COIL DOMAIN-CONTAINING PROTEIN 42 LIKE-2-LIKE"/>
    <property type="match status" value="1"/>
</dbReference>
<dbReference type="AlphaFoldDB" id="A0AAE0KT14"/>
<dbReference type="Proteomes" id="UP001190700">
    <property type="component" value="Unassembled WGS sequence"/>
</dbReference>
<keyword evidence="5" id="KW-1185">Reference proteome</keyword>
<name>A0AAE0KT14_9CHLO</name>
<feature type="coiled-coil region" evidence="2">
    <location>
        <begin position="31"/>
        <end position="125"/>
    </location>
</feature>
<evidence type="ECO:0000313" key="4">
    <source>
        <dbReference type="EMBL" id="KAK3259712.1"/>
    </source>
</evidence>
<gene>
    <name evidence="4" type="ORF">CYMTET_31302</name>
</gene>
<comment type="caution">
    <text evidence="4">The sequence shown here is derived from an EMBL/GenBank/DDBJ whole genome shotgun (WGS) entry which is preliminary data.</text>
</comment>
<accession>A0AAE0KT14</accession>
<dbReference type="Pfam" id="PF13863">
    <property type="entry name" value="DUF4200"/>
    <property type="match status" value="1"/>
</dbReference>
<organism evidence="4 5">
    <name type="scientific">Cymbomonas tetramitiformis</name>
    <dbReference type="NCBI Taxonomy" id="36881"/>
    <lineage>
        <taxon>Eukaryota</taxon>
        <taxon>Viridiplantae</taxon>
        <taxon>Chlorophyta</taxon>
        <taxon>Pyramimonadophyceae</taxon>
        <taxon>Pyramimonadales</taxon>
        <taxon>Pyramimonadaceae</taxon>
        <taxon>Cymbomonas</taxon>
    </lineage>
</organism>
<evidence type="ECO:0000256" key="2">
    <source>
        <dbReference type="SAM" id="Coils"/>
    </source>
</evidence>
<keyword evidence="1 2" id="KW-0175">Coiled coil</keyword>
<dbReference type="InterPro" id="IPR051147">
    <property type="entry name" value="CFAP_domain-containing"/>
</dbReference>
<dbReference type="InterPro" id="IPR025252">
    <property type="entry name" value="DUF4200"/>
</dbReference>